<organism evidence="12 13">
    <name type="scientific">Glossina austeni</name>
    <name type="common">Savannah tsetse fly</name>
    <dbReference type="NCBI Taxonomy" id="7395"/>
    <lineage>
        <taxon>Eukaryota</taxon>
        <taxon>Metazoa</taxon>
        <taxon>Ecdysozoa</taxon>
        <taxon>Arthropoda</taxon>
        <taxon>Hexapoda</taxon>
        <taxon>Insecta</taxon>
        <taxon>Pterygota</taxon>
        <taxon>Neoptera</taxon>
        <taxon>Endopterygota</taxon>
        <taxon>Diptera</taxon>
        <taxon>Brachycera</taxon>
        <taxon>Muscomorpha</taxon>
        <taxon>Hippoboscoidea</taxon>
        <taxon>Glossinidae</taxon>
        <taxon>Glossina</taxon>
    </lineage>
</organism>
<evidence type="ECO:0000259" key="11">
    <source>
        <dbReference type="PROSITE" id="PS51915"/>
    </source>
</evidence>
<dbReference type="SUPFAM" id="SSF57716">
    <property type="entry name" value="Glucocorticoid receptor-like (DNA-binding domain)"/>
    <property type="match status" value="1"/>
</dbReference>
<feature type="domain" description="ZAD" evidence="11">
    <location>
        <begin position="1"/>
        <end position="76"/>
    </location>
</feature>
<dbReference type="PROSITE" id="PS50157">
    <property type="entry name" value="ZINC_FINGER_C2H2_2"/>
    <property type="match status" value="4"/>
</dbReference>
<dbReference type="SMART" id="SM00868">
    <property type="entry name" value="zf-AD"/>
    <property type="match status" value="1"/>
</dbReference>
<name>A0A1A9UDN7_GLOAU</name>
<feature type="binding site" evidence="8">
    <location>
        <position position="6"/>
    </location>
    <ligand>
        <name>Zn(2+)</name>
        <dbReference type="ChEBI" id="CHEBI:29105"/>
    </ligand>
</feature>
<keyword evidence="5 8" id="KW-0862">Zinc</keyword>
<feature type="region of interest" description="Disordered" evidence="9">
    <location>
        <begin position="182"/>
        <end position="231"/>
    </location>
</feature>
<keyword evidence="4 7" id="KW-0863">Zinc-finger</keyword>
<evidence type="ECO:0000256" key="6">
    <source>
        <dbReference type="ARBA" id="ARBA00023242"/>
    </source>
</evidence>
<evidence type="ECO:0000256" key="5">
    <source>
        <dbReference type="ARBA" id="ARBA00022833"/>
    </source>
</evidence>
<dbReference type="InterPro" id="IPR013087">
    <property type="entry name" value="Znf_C2H2_type"/>
</dbReference>
<proteinExistence type="predicted"/>
<dbReference type="PANTHER" id="PTHR24406">
    <property type="entry name" value="TRANSCRIPTIONAL REPRESSOR CTCFL-RELATED"/>
    <property type="match status" value="1"/>
</dbReference>
<feature type="domain" description="C2H2-type" evidence="10">
    <location>
        <begin position="325"/>
        <end position="353"/>
    </location>
</feature>
<evidence type="ECO:0008006" key="14">
    <source>
        <dbReference type="Google" id="ProtNLM"/>
    </source>
</evidence>
<reference evidence="12" key="1">
    <citation type="submission" date="2020-05" db="UniProtKB">
        <authorList>
            <consortium name="EnsemblMetazoa"/>
        </authorList>
    </citation>
    <scope>IDENTIFICATION</scope>
    <source>
        <strain evidence="12">TTRI</strain>
    </source>
</reference>
<dbReference type="GO" id="GO:0008270">
    <property type="term" value="F:zinc ion binding"/>
    <property type="evidence" value="ECO:0007669"/>
    <property type="project" value="UniProtKB-UniRule"/>
</dbReference>
<evidence type="ECO:0000313" key="12">
    <source>
        <dbReference type="EnsemblMetazoa" id="GAUT001036-PA"/>
    </source>
</evidence>
<dbReference type="Proteomes" id="UP000078200">
    <property type="component" value="Unassembled WGS sequence"/>
</dbReference>
<protein>
    <recommendedName>
        <fullName evidence="14">Transcription factor grauzone</fullName>
    </recommendedName>
</protein>
<dbReference type="STRING" id="7395.A0A1A9UDN7"/>
<dbReference type="GO" id="GO:0005634">
    <property type="term" value="C:nucleus"/>
    <property type="evidence" value="ECO:0007669"/>
    <property type="project" value="UniProtKB-SubCell"/>
</dbReference>
<keyword evidence="2 8" id="KW-0479">Metal-binding</keyword>
<feature type="domain" description="C2H2-type" evidence="10">
    <location>
        <begin position="454"/>
        <end position="482"/>
    </location>
</feature>
<dbReference type="Gene3D" id="3.30.160.60">
    <property type="entry name" value="Classic Zinc Finger"/>
    <property type="match status" value="4"/>
</dbReference>
<evidence type="ECO:0000256" key="7">
    <source>
        <dbReference type="PROSITE-ProRule" id="PRU00042"/>
    </source>
</evidence>
<dbReference type="SMART" id="SM00355">
    <property type="entry name" value="ZnF_C2H2"/>
    <property type="match status" value="11"/>
</dbReference>
<dbReference type="AlphaFoldDB" id="A0A1A9UDN7"/>
<feature type="domain" description="C2H2-type" evidence="10">
    <location>
        <begin position="356"/>
        <end position="384"/>
    </location>
</feature>
<feature type="binding site" evidence="8">
    <location>
        <position position="52"/>
    </location>
    <ligand>
        <name>Zn(2+)</name>
        <dbReference type="ChEBI" id="CHEBI:29105"/>
    </ligand>
</feature>
<dbReference type="PROSITE" id="PS00028">
    <property type="entry name" value="ZINC_FINGER_C2H2_1"/>
    <property type="match status" value="5"/>
</dbReference>
<evidence type="ECO:0000256" key="3">
    <source>
        <dbReference type="ARBA" id="ARBA00022737"/>
    </source>
</evidence>
<feature type="domain" description="C2H2-type" evidence="10">
    <location>
        <begin position="485"/>
        <end position="513"/>
    </location>
</feature>
<evidence type="ECO:0000256" key="4">
    <source>
        <dbReference type="ARBA" id="ARBA00022771"/>
    </source>
</evidence>
<evidence type="ECO:0000256" key="2">
    <source>
        <dbReference type="ARBA" id="ARBA00022723"/>
    </source>
</evidence>
<dbReference type="InterPro" id="IPR036236">
    <property type="entry name" value="Znf_C2H2_sf"/>
</dbReference>
<feature type="binding site" evidence="8">
    <location>
        <position position="49"/>
    </location>
    <ligand>
        <name>Zn(2+)</name>
        <dbReference type="ChEBI" id="CHEBI:29105"/>
    </ligand>
</feature>
<feature type="binding site" evidence="8">
    <location>
        <position position="3"/>
    </location>
    <ligand>
        <name>Zn(2+)</name>
        <dbReference type="ChEBI" id="CHEBI:29105"/>
    </ligand>
</feature>
<dbReference type="PROSITE" id="PS51915">
    <property type="entry name" value="ZAD"/>
    <property type="match status" value="1"/>
</dbReference>
<keyword evidence="3" id="KW-0677">Repeat</keyword>
<keyword evidence="13" id="KW-1185">Reference proteome</keyword>
<evidence type="ECO:0000256" key="1">
    <source>
        <dbReference type="ARBA" id="ARBA00004123"/>
    </source>
</evidence>
<accession>A0A1A9UDN7</accession>
<dbReference type="InterPro" id="IPR012934">
    <property type="entry name" value="Znf_AD"/>
</dbReference>
<dbReference type="Pfam" id="PF07776">
    <property type="entry name" value="zf-AD"/>
    <property type="match status" value="1"/>
</dbReference>
<evidence type="ECO:0000256" key="9">
    <source>
        <dbReference type="SAM" id="MobiDB-lite"/>
    </source>
</evidence>
<keyword evidence="6" id="KW-0539">Nucleus</keyword>
<dbReference type="EnsemblMetazoa" id="GAUT001036-RA">
    <property type="protein sequence ID" value="GAUT001036-PA"/>
    <property type="gene ID" value="GAUT001036"/>
</dbReference>
<evidence type="ECO:0000313" key="13">
    <source>
        <dbReference type="Proteomes" id="UP000078200"/>
    </source>
</evidence>
<feature type="compositionally biased region" description="Low complexity" evidence="9">
    <location>
        <begin position="196"/>
        <end position="209"/>
    </location>
</feature>
<evidence type="ECO:0000256" key="8">
    <source>
        <dbReference type="PROSITE-ProRule" id="PRU01263"/>
    </source>
</evidence>
<dbReference type="VEuPathDB" id="VectorBase:GAUT001036"/>
<dbReference type="InterPro" id="IPR050888">
    <property type="entry name" value="ZnF_C2H2-type_TF"/>
</dbReference>
<dbReference type="Gene3D" id="3.40.1800.20">
    <property type="match status" value="1"/>
</dbReference>
<dbReference type="SUPFAM" id="SSF57667">
    <property type="entry name" value="beta-beta-alpha zinc fingers"/>
    <property type="match status" value="3"/>
</dbReference>
<comment type="subcellular location">
    <subcellularLocation>
        <location evidence="1">Nucleus</location>
    </subcellularLocation>
</comment>
<evidence type="ECO:0000259" key="10">
    <source>
        <dbReference type="PROSITE" id="PS50157"/>
    </source>
</evidence>
<sequence length="639" mass="73926">MICRLCLKQVNEFKSAFEVTENKPTMASVIKKHFWFELRQNDPVSTVICHTCWFKVFDFHEFYKTVEKAQSQLGENVVVKIENIGAEHSIENVMIPSFSLSSKQEPGVNFDEVNDEVPFDIVATNDSTRADVRGDDSHDILGTQQGCTNNAIEDVKHVDVYKDDRFNDHTVDPFNREVLAENDKNNKISKKKKAVKSSGKTRTTRSSSKVQRNDSLAQNIHSSKPAATKARKIEKNNVKKVKTKELSEQAKAIREQGLAFDEEIAKFMSLRCELCSLEVKNFHDLESHMHAKHKVKGYARCCNKKFSKRFLLLDHIRQHSNPDCFKCDPCKRVFADRKSMRNHFLIKHQKDEDKMFSCSQCSKKFVRRYLLRQHELVGHSDHKNASLAVDEEIAKFMSLHCELCSVEIANFTALRNHMVAEHNIKGYVRCCNKKFSKRFLLLEHIRTHLNPACYKCENCSRVFPDRKSMRNHFLMKHQKDEDKTFACSQCPSKFVTVYLLQRHKVIAHRDRTNTCKSCNRRFSTGVLLSAHIKEQCLCDTCGEVVCNTAAFQRHLLRHKNCLAESKELRTCDICQKVSTSQQDMLAHKLCAHNPLRTYECNTSSMHDNFPFQYPYAITSQENASTMLAYSNHPYSVNRR</sequence>
<feature type="compositionally biased region" description="Polar residues" evidence="9">
    <location>
        <begin position="213"/>
        <end position="222"/>
    </location>
</feature>
<dbReference type="Pfam" id="PF00096">
    <property type="entry name" value="zf-C2H2"/>
    <property type="match status" value="1"/>
</dbReference>